<organism evidence="3 4">
    <name type="scientific">Sphingobium olei</name>
    <dbReference type="NCBI Taxonomy" id="420955"/>
    <lineage>
        <taxon>Bacteria</taxon>
        <taxon>Pseudomonadati</taxon>
        <taxon>Pseudomonadota</taxon>
        <taxon>Alphaproteobacteria</taxon>
        <taxon>Sphingomonadales</taxon>
        <taxon>Sphingomonadaceae</taxon>
        <taxon>Sphingobium</taxon>
    </lineage>
</organism>
<keyword evidence="4" id="KW-1185">Reference proteome</keyword>
<dbReference type="RefSeq" id="WP_380908749.1">
    <property type="nucleotide sequence ID" value="NZ_JBHTLS010000009.1"/>
</dbReference>
<keyword evidence="1" id="KW-0175">Coiled coil</keyword>
<dbReference type="EMBL" id="JBHTLS010000009">
    <property type="protein sequence ID" value="MFD1103720.1"/>
    <property type="molecule type" value="Genomic_DNA"/>
</dbReference>
<feature type="coiled-coil region" evidence="1">
    <location>
        <begin position="139"/>
        <end position="169"/>
    </location>
</feature>
<accession>A0ABW3NY67</accession>
<protein>
    <submittedName>
        <fullName evidence="3">Uncharacterized protein</fullName>
    </submittedName>
</protein>
<feature type="region of interest" description="Disordered" evidence="2">
    <location>
        <begin position="470"/>
        <end position="496"/>
    </location>
</feature>
<evidence type="ECO:0000313" key="3">
    <source>
        <dbReference type="EMBL" id="MFD1103720.1"/>
    </source>
</evidence>
<sequence>MAGRGNRRDLYLQVSGDVSGLRTAMTAGKTVINDFSGAAINVIEQVEKELAKVGTSGLPGLKQTERAYQDTFRRIADSARNAANAPSDQVAAQILDANATREAAAAATAKAQSLRILAEAAGRADQATGGNSAATRAYAVAAATAAVNAEQEADALREQLAVLQAVERELGVNTAAHSKQVAVSGQARAGYQQLSYNLGDIATQYAAGTSASIIFAQQSGQVVQAIGLITGESKGLLGFLGGPWGIALTSAAVIMTPWVAKLLEGNDALGEAIDKLKKDAQEAETSRQAHAAYSSTLEGQIDVQRRLNEELERGLKSQRQINREKLQTGLDDQAKAIQQLTKAENQLAAARTAAAKAREDRSNPAYKDPRLSAAADARVEAADARIRTAEAKLAAATEQRDRAARGVRAANITIAADEARAAADPIAAINKQYDDMADAAKAAALGNDKLAASIRGTLDDIEKQRAAAVKAEQDKQAAQKRSETDARNGRFTPKEIGGLLTDKYGGTITSTTGGKHVNGSFHYRGQAVDFVPRGGMGSVSKEEIRAYLQSQGVDIKELLGPGDKDHDDHFHVAFGKTRRRSDAIARSAESAEDRQTRNDDAYASLLSRVKDQQLRIEQGRLVSISEIAANDRQQVDLAREDINRAADKGVALDQWTQAQADAVKLIAAQNAETEKAGITEREQVALRQQSLDTEIAQLDGQAELLQLQGQLAGTAKERRRIALQLLEIEGKQARAAIQRQLEGEKDPVRRAQLADEYSFQARSEAMRREVLNRQNASPMDRYQQELANFDIDDELETAEVRFFENLNDELAESATRFLKLKGVAGDFFNQLIADVIRLQIRQAASGGGLLGGLLKLIGGASGASGLGGVSAEASSAIAGQAAAIEIRNLRGFSIGGWTGHGRGKVKGVVHGDEYIFDADSTARIGVGTLDALRAGTLTNQVPAMPSVAAAERALASAPAFVRIEVGAGQLFEPTIASVAGNVSAQVAASTAPVMIGAASGDAQVSLARKARRQIR</sequence>
<reference evidence="4" key="1">
    <citation type="journal article" date="2019" name="Int. J. Syst. Evol. Microbiol.">
        <title>The Global Catalogue of Microorganisms (GCM) 10K type strain sequencing project: providing services to taxonomists for standard genome sequencing and annotation.</title>
        <authorList>
            <consortium name="The Broad Institute Genomics Platform"/>
            <consortium name="The Broad Institute Genome Sequencing Center for Infectious Disease"/>
            <person name="Wu L."/>
            <person name="Ma J."/>
        </authorList>
    </citation>
    <scope>NUCLEOTIDE SEQUENCE [LARGE SCALE GENOMIC DNA]</scope>
    <source>
        <strain evidence="4">CCUG 54329</strain>
    </source>
</reference>
<evidence type="ECO:0000256" key="1">
    <source>
        <dbReference type="SAM" id="Coils"/>
    </source>
</evidence>
<evidence type="ECO:0000313" key="4">
    <source>
        <dbReference type="Proteomes" id="UP001597203"/>
    </source>
</evidence>
<feature type="coiled-coil region" evidence="1">
    <location>
        <begin position="333"/>
        <end position="406"/>
    </location>
</feature>
<evidence type="ECO:0000256" key="2">
    <source>
        <dbReference type="SAM" id="MobiDB-lite"/>
    </source>
</evidence>
<gene>
    <name evidence="3" type="ORF">ACFQ24_02145</name>
</gene>
<dbReference type="Proteomes" id="UP001597203">
    <property type="component" value="Unassembled WGS sequence"/>
</dbReference>
<comment type="caution">
    <text evidence="3">The sequence shown here is derived from an EMBL/GenBank/DDBJ whole genome shotgun (WGS) entry which is preliminary data.</text>
</comment>
<proteinExistence type="predicted"/>
<name>A0ABW3NY67_9SPHN</name>
<feature type="compositionally biased region" description="Basic and acidic residues" evidence="2">
    <location>
        <begin position="470"/>
        <end position="488"/>
    </location>
</feature>